<evidence type="ECO:0000256" key="1">
    <source>
        <dbReference type="SAM" id="SignalP"/>
    </source>
</evidence>
<reference evidence="3 4" key="1">
    <citation type="submission" date="2019-12" db="EMBL/GenBank/DDBJ databases">
        <title>Nitratireductor arenosus sp. nov., Isolated from sea sand, Jeju island, South Korea.</title>
        <authorList>
            <person name="Kim W."/>
        </authorList>
    </citation>
    <scope>NUCLEOTIDE SEQUENCE [LARGE SCALE GENOMIC DNA]</scope>
    <source>
        <strain evidence="3 4">CAU 1489</strain>
    </source>
</reference>
<protein>
    <submittedName>
        <fullName evidence="3">Amino acid-binding protein</fullName>
    </submittedName>
</protein>
<comment type="caution">
    <text evidence="3">The sequence shown here is derived from an EMBL/GenBank/DDBJ whole genome shotgun (WGS) entry which is preliminary data.</text>
</comment>
<dbReference type="GO" id="GO:0043190">
    <property type="term" value="C:ATP-binding cassette (ABC) transporter complex"/>
    <property type="evidence" value="ECO:0007669"/>
    <property type="project" value="InterPro"/>
</dbReference>
<dbReference type="EMBL" id="WPHG01000002">
    <property type="protein sequence ID" value="MVA97670.1"/>
    <property type="molecule type" value="Genomic_DNA"/>
</dbReference>
<feature type="signal peptide" evidence="1">
    <location>
        <begin position="1"/>
        <end position="21"/>
    </location>
</feature>
<sequence>MPAAALSALASVFALAGPGLAADLVIAEPNWPSGRATAHIVSAAIEREFGLDVETRQLGTLTAFAGLDSGEVDIHPEVWRPNLDDLIKRYAVDRGSVTVSLFGVPAWQGLCATQDAAAAGLRDVKDLSDPQKTAMLDTDGDGQGEMWVGATTWSSTGIEKVRANSYGYADNLTLVEAEEDVGMAAVDAAVATERPMVFACYAPHHVFKLHDVVRLTEPDYDRTKWQIVSPAEDPLWISKSSAPVAWNIAHFHIAYATELATKRPEVAAFLEKIDFTPAEITAMTYALQVDRVEPEALAEQWIGQHEQRVKGWAKP</sequence>
<feature type="domain" description="ABC-type glycine betaine transport system substrate-binding" evidence="2">
    <location>
        <begin position="23"/>
        <end position="303"/>
    </location>
</feature>
<dbReference type="InterPro" id="IPR007210">
    <property type="entry name" value="ABC_Gly_betaine_transp_sub-bd"/>
</dbReference>
<dbReference type="Gene3D" id="3.40.190.100">
    <property type="entry name" value="Glycine betaine-binding periplasmic protein, domain 2"/>
    <property type="match status" value="1"/>
</dbReference>
<dbReference type="Proteomes" id="UP000463224">
    <property type="component" value="Unassembled WGS sequence"/>
</dbReference>
<evidence type="ECO:0000313" key="3">
    <source>
        <dbReference type="EMBL" id="MVA97670.1"/>
    </source>
</evidence>
<proteinExistence type="predicted"/>
<accession>A0A844QI64</accession>
<evidence type="ECO:0000313" key="4">
    <source>
        <dbReference type="Proteomes" id="UP000463224"/>
    </source>
</evidence>
<dbReference type="Pfam" id="PF04069">
    <property type="entry name" value="OpuAC"/>
    <property type="match status" value="1"/>
</dbReference>
<name>A0A844QI64_9HYPH</name>
<evidence type="ECO:0000259" key="2">
    <source>
        <dbReference type="Pfam" id="PF04069"/>
    </source>
</evidence>
<dbReference type="GO" id="GO:0022857">
    <property type="term" value="F:transmembrane transporter activity"/>
    <property type="evidence" value="ECO:0007669"/>
    <property type="project" value="InterPro"/>
</dbReference>
<feature type="chain" id="PRO_5032613054" evidence="1">
    <location>
        <begin position="22"/>
        <end position="315"/>
    </location>
</feature>
<gene>
    <name evidence="3" type="ORF">GN330_10475</name>
</gene>
<organism evidence="3 4">
    <name type="scientific">Nitratireductor arenosus</name>
    <dbReference type="NCBI Taxonomy" id="2682096"/>
    <lineage>
        <taxon>Bacteria</taxon>
        <taxon>Pseudomonadati</taxon>
        <taxon>Pseudomonadota</taxon>
        <taxon>Alphaproteobacteria</taxon>
        <taxon>Hyphomicrobiales</taxon>
        <taxon>Phyllobacteriaceae</taxon>
        <taxon>Nitratireductor</taxon>
    </lineage>
</organism>
<dbReference type="Gene3D" id="3.40.190.10">
    <property type="entry name" value="Periplasmic binding protein-like II"/>
    <property type="match status" value="2"/>
</dbReference>
<dbReference type="AlphaFoldDB" id="A0A844QI64"/>
<dbReference type="CDD" id="cd13642">
    <property type="entry name" value="PBP2_BCP_1"/>
    <property type="match status" value="1"/>
</dbReference>
<keyword evidence="4" id="KW-1185">Reference proteome</keyword>
<keyword evidence="1" id="KW-0732">Signal</keyword>
<dbReference type="SUPFAM" id="SSF53850">
    <property type="entry name" value="Periplasmic binding protein-like II"/>
    <property type="match status" value="1"/>
</dbReference>